<dbReference type="AlphaFoldDB" id="A0A4U8TU65"/>
<gene>
    <name evidence="1" type="ORF">LS65_001200</name>
</gene>
<comment type="caution">
    <text evidence="1">The sequence shown here is derived from an EMBL/GenBank/DDBJ whole genome shotgun (WGS) entry which is preliminary data.</text>
</comment>
<protein>
    <submittedName>
        <fullName evidence="1">Uncharacterized protein</fullName>
    </submittedName>
</protein>
<dbReference type="Proteomes" id="UP000029707">
    <property type="component" value="Unassembled WGS sequence"/>
</dbReference>
<organism evidence="1 2">
    <name type="scientific">Helicobacter japonicus</name>
    <dbReference type="NCBI Taxonomy" id="425400"/>
    <lineage>
        <taxon>Bacteria</taxon>
        <taxon>Pseudomonadati</taxon>
        <taxon>Campylobacterota</taxon>
        <taxon>Epsilonproteobacteria</taxon>
        <taxon>Campylobacterales</taxon>
        <taxon>Helicobacteraceae</taxon>
        <taxon>Helicobacter</taxon>
    </lineage>
</organism>
<dbReference type="RefSeq" id="WP_138129731.1">
    <property type="nucleotide sequence ID" value="NZ_CANAXW010000002.1"/>
</dbReference>
<dbReference type="EMBL" id="JRMQ02000001">
    <property type="protein sequence ID" value="TLE03415.1"/>
    <property type="molecule type" value="Genomic_DNA"/>
</dbReference>
<name>A0A4U8TU65_9HELI</name>
<proteinExistence type="predicted"/>
<accession>A0A4U8TU65</accession>
<evidence type="ECO:0000313" key="2">
    <source>
        <dbReference type="Proteomes" id="UP000029707"/>
    </source>
</evidence>
<dbReference type="OrthoDB" id="9927441at2"/>
<sequence>MLCYEAKAHIFKAVLEVKDKFENNQKMILSFERKVGVPLDMITDKKHYHRILKYNNKDKYGKDKYAPFNESKNNLLFGTYFATTKEQFEYICSLA</sequence>
<keyword evidence="2" id="KW-1185">Reference proteome</keyword>
<reference evidence="1 2" key="1">
    <citation type="journal article" date="2014" name="Genome Announc.">
        <title>Draft genome sequences of eight enterohepatic helicobacter species isolated from both laboratory and wild rodents.</title>
        <authorList>
            <person name="Sheh A."/>
            <person name="Shen Z."/>
            <person name="Fox J.G."/>
        </authorList>
    </citation>
    <scope>NUCLEOTIDE SEQUENCE [LARGE SCALE GENOMIC DNA]</scope>
    <source>
        <strain evidence="1 2">MIT 01-6451</strain>
    </source>
</reference>
<evidence type="ECO:0000313" key="1">
    <source>
        <dbReference type="EMBL" id="TLE03415.1"/>
    </source>
</evidence>